<dbReference type="GeneID" id="81428750"/>
<organism evidence="2 3">
    <name type="scientific">Penicillium canariense</name>
    <dbReference type="NCBI Taxonomy" id="189055"/>
    <lineage>
        <taxon>Eukaryota</taxon>
        <taxon>Fungi</taxon>
        <taxon>Dikarya</taxon>
        <taxon>Ascomycota</taxon>
        <taxon>Pezizomycotina</taxon>
        <taxon>Eurotiomycetes</taxon>
        <taxon>Eurotiomycetidae</taxon>
        <taxon>Eurotiales</taxon>
        <taxon>Aspergillaceae</taxon>
        <taxon>Penicillium</taxon>
    </lineage>
</organism>
<dbReference type="EMBL" id="JAPQKN010000004">
    <property type="protein sequence ID" value="KAJ5160445.1"/>
    <property type="molecule type" value="Genomic_DNA"/>
</dbReference>
<dbReference type="AlphaFoldDB" id="A0A9W9LJV7"/>
<name>A0A9W9LJV7_9EURO</name>
<evidence type="ECO:0000313" key="2">
    <source>
        <dbReference type="EMBL" id="KAJ5160445.1"/>
    </source>
</evidence>
<feature type="region of interest" description="Disordered" evidence="1">
    <location>
        <begin position="325"/>
        <end position="344"/>
    </location>
</feature>
<sequence length="344" mass="40134">MVWKECLPKRRVFDTMLPCFVYENSTCRGNGWASREGWRAPIITRVCHESRAIAFETGRVLFPEDDPNVPAYIESMWSDSTTDIVAQYWRPGLESVVYWAIDDPDPYLFHYASRYQGAMIAEERLQAALQSTNTSDWTILARLKDCYVCLANPVMIHLTRREMLASQLFGRLGEEYTQLIDPADQQTLKKFHQLARTSSQQLPETMKFFDQLCTPSFQSQMHTWSHDTMSHWIWKEWLKEKQTNFSGIARPDLIWMGPPTPTNGRPFDPLSPHSFTQQGLFVPNLLDASRFSYNGNHPWVREKLAAAPRFYPRIMIRPCIQQCWRPRTPPRRGRPRGHYRAGGR</sequence>
<dbReference type="Proteomes" id="UP001149163">
    <property type="component" value="Unassembled WGS sequence"/>
</dbReference>
<proteinExistence type="predicted"/>
<reference evidence="2" key="1">
    <citation type="submission" date="2022-11" db="EMBL/GenBank/DDBJ databases">
        <authorList>
            <person name="Petersen C."/>
        </authorList>
    </citation>
    <scope>NUCLEOTIDE SEQUENCE</scope>
    <source>
        <strain evidence="2">IBT 26290</strain>
    </source>
</reference>
<comment type="caution">
    <text evidence="2">The sequence shown here is derived from an EMBL/GenBank/DDBJ whole genome shotgun (WGS) entry which is preliminary data.</text>
</comment>
<feature type="compositionally biased region" description="Basic residues" evidence="1">
    <location>
        <begin position="328"/>
        <end position="344"/>
    </location>
</feature>
<keyword evidence="3" id="KW-1185">Reference proteome</keyword>
<accession>A0A9W9LJV7</accession>
<dbReference type="OrthoDB" id="3540486at2759"/>
<dbReference type="RefSeq" id="XP_056542003.1">
    <property type="nucleotide sequence ID" value="XM_056689574.1"/>
</dbReference>
<gene>
    <name evidence="2" type="ORF">N7482_007449</name>
</gene>
<reference evidence="2" key="2">
    <citation type="journal article" date="2023" name="IMA Fungus">
        <title>Comparative genomic study of the Penicillium genus elucidates a diverse pangenome and 15 lateral gene transfer events.</title>
        <authorList>
            <person name="Petersen C."/>
            <person name="Sorensen T."/>
            <person name="Nielsen M.R."/>
            <person name="Sondergaard T.E."/>
            <person name="Sorensen J.L."/>
            <person name="Fitzpatrick D.A."/>
            <person name="Frisvad J.C."/>
            <person name="Nielsen K.L."/>
        </authorList>
    </citation>
    <scope>NUCLEOTIDE SEQUENCE</scope>
    <source>
        <strain evidence="2">IBT 26290</strain>
    </source>
</reference>
<evidence type="ECO:0000313" key="3">
    <source>
        <dbReference type="Proteomes" id="UP001149163"/>
    </source>
</evidence>
<protein>
    <submittedName>
        <fullName evidence="2">Uncharacterized protein</fullName>
    </submittedName>
</protein>
<evidence type="ECO:0000256" key="1">
    <source>
        <dbReference type="SAM" id="MobiDB-lite"/>
    </source>
</evidence>